<evidence type="ECO:0000313" key="2">
    <source>
        <dbReference type="Proteomes" id="UP000294215"/>
    </source>
</evidence>
<evidence type="ECO:0000313" key="1">
    <source>
        <dbReference type="EMBL" id="TBC04686.1"/>
    </source>
</evidence>
<dbReference type="AlphaFoldDB" id="A0AB38HU68"/>
<dbReference type="Proteomes" id="UP000294215">
    <property type="component" value="Unassembled WGS sequence"/>
</dbReference>
<keyword evidence="1" id="KW-0614">Plasmid</keyword>
<protein>
    <submittedName>
        <fullName evidence="1">Uncharacterized protein</fullName>
    </submittedName>
</protein>
<organism evidence="1 2">
    <name type="scientific">Rhizobium ruizarguesonis</name>
    <dbReference type="NCBI Taxonomy" id="2081791"/>
    <lineage>
        <taxon>Bacteria</taxon>
        <taxon>Pseudomonadati</taxon>
        <taxon>Pseudomonadota</taxon>
        <taxon>Alphaproteobacteria</taxon>
        <taxon>Hyphomicrobiales</taxon>
        <taxon>Rhizobiaceae</taxon>
        <taxon>Rhizobium/Agrobacterium group</taxon>
        <taxon>Rhizobium</taxon>
    </lineage>
</organism>
<gene>
    <name evidence="1" type="ORF">ELH40_34975</name>
</gene>
<geneLocation type="plasmid" evidence="1">
    <name>pSM92_Rh03</name>
</geneLocation>
<accession>A0AB38HU68</accession>
<dbReference type="EMBL" id="SIMR01000004">
    <property type="protein sequence ID" value="TBC04686.1"/>
    <property type="molecule type" value="Genomic_DNA"/>
</dbReference>
<name>A0AB38HU68_9HYPH</name>
<proteinExistence type="predicted"/>
<dbReference type="RefSeq" id="WP_130721065.1">
    <property type="nucleotide sequence ID" value="NZ_SIMQ01000004.1"/>
</dbReference>
<comment type="caution">
    <text evidence="1">The sequence shown here is derived from an EMBL/GenBank/DDBJ whole genome shotgun (WGS) entry which is preliminary data.</text>
</comment>
<sequence length="102" mass="11683">MKSPNYYAKLLAWTALLWFFSGFLNEAGAKTLDVVWETVVGQRPAQLPVPIALRDRCPSQLAVSLPISAKVQRPQYSSRRALFMDDQINRQESAQRSEFRVR</sequence>
<reference evidence="1 2" key="1">
    <citation type="submission" date="2019-02" db="EMBL/GenBank/DDBJ databases">
        <title>The genomic architecture of introgression among sibling species of bacteria.</title>
        <authorList>
            <person name="Cavassim M.I.A."/>
            <person name="Moeskjaer S."/>
            <person name="Moslemi C."/>
            <person name="Fields B."/>
            <person name="Bachmann A."/>
            <person name="Vilhjalmsson B."/>
            <person name="Schierup M.H."/>
            <person name="Young J.P.W."/>
            <person name="Andersen S.U."/>
        </authorList>
    </citation>
    <scope>NUCLEOTIDE SEQUENCE [LARGE SCALE GENOMIC DNA]</scope>
    <source>
        <strain evidence="1 2">SM92</strain>
        <plasmid evidence="1">pSM92_Rh03</plasmid>
    </source>
</reference>